<evidence type="ECO:0000313" key="1">
    <source>
        <dbReference type="EMBL" id="KUG20907.1"/>
    </source>
</evidence>
<dbReference type="EMBL" id="LNQE01001129">
    <property type="protein sequence ID" value="KUG20907.1"/>
    <property type="molecule type" value="Genomic_DNA"/>
</dbReference>
<proteinExistence type="predicted"/>
<dbReference type="AlphaFoldDB" id="A0A0W8FJ50"/>
<gene>
    <name evidence="1" type="ORF">ASZ90_009352</name>
</gene>
<organism evidence="1">
    <name type="scientific">hydrocarbon metagenome</name>
    <dbReference type="NCBI Taxonomy" id="938273"/>
    <lineage>
        <taxon>unclassified sequences</taxon>
        <taxon>metagenomes</taxon>
        <taxon>ecological metagenomes</taxon>
    </lineage>
</organism>
<name>A0A0W8FJ50_9ZZZZ</name>
<sequence>MAKSTGAGEHTITIPLHDEIARGTLNDILGKVSQWNGISKEDLLEMLR</sequence>
<protein>
    <submittedName>
        <fullName evidence="1">Uncharacterized protein</fullName>
    </submittedName>
</protein>
<reference evidence="1" key="1">
    <citation type="journal article" date="2015" name="Proc. Natl. Acad. Sci. U.S.A.">
        <title>Networks of energetic and metabolic interactions define dynamics in microbial communities.</title>
        <authorList>
            <person name="Embree M."/>
            <person name="Liu J.K."/>
            <person name="Al-Bassam M.M."/>
            <person name="Zengler K."/>
        </authorList>
    </citation>
    <scope>NUCLEOTIDE SEQUENCE</scope>
</reference>
<comment type="caution">
    <text evidence="1">The sequence shown here is derived from an EMBL/GenBank/DDBJ whole genome shotgun (WGS) entry which is preliminary data.</text>
</comment>
<accession>A0A0W8FJ50</accession>